<evidence type="ECO:0000256" key="3">
    <source>
        <dbReference type="ARBA" id="ARBA00022692"/>
    </source>
</evidence>
<evidence type="ECO:0000313" key="9">
    <source>
        <dbReference type="Proteomes" id="UP000027100"/>
    </source>
</evidence>
<keyword evidence="9" id="KW-1185">Reference proteome</keyword>
<dbReference type="CDD" id="cd17328">
    <property type="entry name" value="MFS_spinster_like"/>
    <property type="match status" value="1"/>
</dbReference>
<proteinExistence type="predicted"/>
<dbReference type="SUPFAM" id="SSF103473">
    <property type="entry name" value="MFS general substrate transporter"/>
    <property type="match status" value="1"/>
</dbReference>
<dbReference type="eggNOG" id="COG2271">
    <property type="taxonomic scope" value="Bacteria"/>
</dbReference>
<dbReference type="Gene3D" id="1.20.1250.20">
    <property type="entry name" value="MFS general substrate transporter like domains"/>
    <property type="match status" value="2"/>
</dbReference>
<feature type="transmembrane region" description="Helical" evidence="6">
    <location>
        <begin position="99"/>
        <end position="119"/>
    </location>
</feature>
<name>A0A062VC43_9PROT</name>
<dbReference type="EMBL" id="ARYM01000003">
    <property type="protein sequence ID" value="KCZ99985.1"/>
    <property type="molecule type" value="Genomic_DNA"/>
</dbReference>
<dbReference type="PANTHER" id="PTHR23505">
    <property type="entry name" value="SPINSTER"/>
    <property type="match status" value="1"/>
</dbReference>
<dbReference type="STRING" id="1280954.HPO_03799"/>
<evidence type="ECO:0000313" key="8">
    <source>
        <dbReference type="EMBL" id="KCZ99985.1"/>
    </source>
</evidence>
<feature type="transmembrane region" description="Helical" evidence="6">
    <location>
        <begin position="29"/>
        <end position="47"/>
    </location>
</feature>
<dbReference type="AlphaFoldDB" id="A0A062VC43"/>
<feature type="transmembrane region" description="Helical" evidence="6">
    <location>
        <begin position="160"/>
        <end position="183"/>
    </location>
</feature>
<keyword evidence="5 6" id="KW-0472">Membrane</keyword>
<comment type="caution">
    <text evidence="8">The sequence shown here is derived from an EMBL/GenBank/DDBJ whole genome shotgun (WGS) entry which is preliminary data.</text>
</comment>
<organism evidence="8 9">
    <name type="scientific">Hyphomonas polymorpha PS728</name>
    <dbReference type="NCBI Taxonomy" id="1280954"/>
    <lineage>
        <taxon>Bacteria</taxon>
        <taxon>Pseudomonadati</taxon>
        <taxon>Pseudomonadota</taxon>
        <taxon>Alphaproteobacteria</taxon>
        <taxon>Hyphomonadales</taxon>
        <taxon>Hyphomonadaceae</taxon>
        <taxon>Hyphomonas</taxon>
    </lineage>
</organism>
<dbReference type="Proteomes" id="UP000027100">
    <property type="component" value="Unassembled WGS sequence"/>
</dbReference>
<keyword evidence="2" id="KW-0813">Transport</keyword>
<evidence type="ECO:0000256" key="2">
    <source>
        <dbReference type="ARBA" id="ARBA00022448"/>
    </source>
</evidence>
<feature type="domain" description="Major facilitator superfamily (MFS) profile" evidence="7">
    <location>
        <begin position="34"/>
        <end position="446"/>
    </location>
</feature>
<dbReference type="RefSeq" id="WP_035594668.1">
    <property type="nucleotide sequence ID" value="NZ_ARYM01000003.1"/>
</dbReference>
<evidence type="ECO:0000256" key="5">
    <source>
        <dbReference type="ARBA" id="ARBA00023136"/>
    </source>
</evidence>
<comment type="subcellular location">
    <subcellularLocation>
        <location evidence="1">Membrane</location>
        <topology evidence="1">Multi-pass membrane protein</topology>
    </subcellularLocation>
</comment>
<feature type="transmembrane region" description="Helical" evidence="6">
    <location>
        <begin position="349"/>
        <end position="370"/>
    </location>
</feature>
<sequence length="455" mass="48824">MSGPDSAVQAASPPGTAVPPAAPYARPDGKAWFVLVVLCFVYVLNFLDRQIISILAKPIQDELGITDGQLGRITGLYFALVYCILGIPVAWIADRTNRVKVLSFACAIWSAATLFCGLARSYPQLVVGRLAVGVGEAGGVPPSYAIISDYFPPGRRGTALALFNFGPPIGMALGVAFGASMAAAFDWRIAFISLGVVGITTALFVYFFVPEPEKGRLDAPPSAPAVEASAGKIPSAGSGFWSTIRMFFARPVLILTALASGAIQFVTYATLNFTTLFLMREKGMTLQELALYYSILLGVGVAAGMYVSGWLVDRFGQKSKVAYALVPAIGLAAAIPFFLGFVWAPGWPLALLFLIGPTFFNYFYLSPAVTLVQEEVRPDQRVLAGALLLLIMNLIGLGLGPTYLGMASDMFRVANPENSLQLAFYTLTPFYGLAVLLFLWLAHAIRKEEAQRTKP</sequence>
<accession>A0A062VC43</accession>
<dbReference type="GO" id="GO:0016020">
    <property type="term" value="C:membrane"/>
    <property type="evidence" value="ECO:0007669"/>
    <property type="project" value="UniProtKB-SubCell"/>
</dbReference>
<evidence type="ECO:0000256" key="1">
    <source>
        <dbReference type="ARBA" id="ARBA00004141"/>
    </source>
</evidence>
<keyword evidence="4 6" id="KW-1133">Transmembrane helix</keyword>
<evidence type="ECO:0000256" key="4">
    <source>
        <dbReference type="ARBA" id="ARBA00022989"/>
    </source>
</evidence>
<dbReference type="InterPro" id="IPR011701">
    <property type="entry name" value="MFS"/>
</dbReference>
<feature type="transmembrane region" description="Helical" evidence="6">
    <location>
        <begin position="321"/>
        <end position="343"/>
    </location>
</feature>
<dbReference type="GO" id="GO:0022857">
    <property type="term" value="F:transmembrane transporter activity"/>
    <property type="evidence" value="ECO:0007669"/>
    <property type="project" value="InterPro"/>
</dbReference>
<evidence type="ECO:0000259" key="7">
    <source>
        <dbReference type="PROSITE" id="PS50850"/>
    </source>
</evidence>
<gene>
    <name evidence="8" type="ORF">HPO_03799</name>
</gene>
<dbReference type="InterPro" id="IPR020846">
    <property type="entry name" value="MFS_dom"/>
</dbReference>
<feature type="transmembrane region" description="Helical" evidence="6">
    <location>
        <begin position="291"/>
        <end position="312"/>
    </location>
</feature>
<feature type="transmembrane region" description="Helical" evidence="6">
    <location>
        <begin position="189"/>
        <end position="209"/>
    </location>
</feature>
<feature type="transmembrane region" description="Helical" evidence="6">
    <location>
        <begin position="252"/>
        <end position="271"/>
    </location>
</feature>
<dbReference type="Pfam" id="PF07690">
    <property type="entry name" value="MFS_1"/>
    <property type="match status" value="1"/>
</dbReference>
<reference evidence="8 9" key="1">
    <citation type="journal article" date="2014" name="Antonie Van Leeuwenhoek">
        <title>Hyphomonas beringensis sp. nov. and Hyphomonas chukchiensis sp. nov., isolated from surface seawater of the Bering Sea and Chukchi Sea.</title>
        <authorList>
            <person name="Li C."/>
            <person name="Lai Q."/>
            <person name="Li G."/>
            <person name="Dong C."/>
            <person name="Wang J."/>
            <person name="Liao Y."/>
            <person name="Shao Z."/>
        </authorList>
    </citation>
    <scope>NUCLEOTIDE SEQUENCE [LARGE SCALE GENOMIC DNA]</scope>
    <source>
        <strain evidence="8 9">PS728</strain>
    </source>
</reference>
<feature type="transmembrane region" description="Helical" evidence="6">
    <location>
        <begin position="382"/>
        <end position="404"/>
    </location>
</feature>
<feature type="transmembrane region" description="Helical" evidence="6">
    <location>
        <begin position="424"/>
        <end position="445"/>
    </location>
</feature>
<feature type="transmembrane region" description="Helical" evidence="6">
    <location>
        <begin position="75"/>
        <end position="93"/>
    </location>
</feature>
<dbReference type="PANTHER" id="PTHR23505:SF79">
    <property type="entry name" value="PROTEIN SPINSTER"/>
    <property type="match status" value="1"/>
</dbReference>
<evidence type="ECO:0000256" key="6">
    <source>
        <dbReference type="SAM" id="Phobius"/>
    </source>
</evidence>
<keyword evidence="3 6" id="KW-0812">Transmembrane</keyword>
<dbReference type="InterPro" id="IPR044770">
    <property type="entry name" value="MFS_spinster-like"/>
</dbReference>
<dbReference type="OrthoDB" id="7473300at2"/>
<dbReference type="InterPro" id="IPR036259">
    <property type="entry name" value="MFS_trans_sf"/>
</dbReference>
<dbReference type="PROSITE" id="PS50850">
    <property type="entry name" value="MFS"/>
    <property type="match status" value="1"/>
</dbReference>
<protein>
    <submittedName>
        <fullName evidence="8">Major facilitator family transporter</fullName>
    </submittedName>
</protein>
<dbReference type="PATRIC" id="fig|1280954.3.peg.773"/>